<organism evidence="2 3">
    <name type="scientific">Salvia divinorum</name>
    <name type="common">Maria pastora</name>
    <name type="synonym">Diviner's sage</name>
    <dbReference type="NCBI Taxonomy" id="28513"/>
    <lineage>
        <taxon>Eukaryota</taxon>
        <taxon>Viridiplantae</taxon>
        <taxon>Streptophyta</taxon>
        <taxon>Embryophyta</taxon>
        <taxon>Tracheophyta</taxon>
        <taxon>Spermatophyta</taxon>
        <taxon>Magnoliopsida</taxon>
        <taxon>eudicotyledons</taxon>
        <taxon>Gunneridae</taxon>
        <taxon>Pentapetalae</taxon>
        <taxon>asterids</taxon>
        <taxon>lamiids</taxon>
        <taxon>Lamiales</taxon>
        <taxon>Lamiaceae</taxon>
        <taxon>Nepetoideae</taxon>
        <taxon>Mentheae</taxon>
        <taxon>Salviinae</taxon>
        <taxon>Salvia</taxon>
        <taxon>Salvia subgen. Calosphace</taxon>
    </lineage>
</organism>
<proteinExistence type="predicted"/>
<dbReference type="CDD" id="cd00303">
    <property type="entry name" value="retropepsin_like"/>
    <property type="match status" value="1"/>
</dbReference>
<feature type="region of interest" description="Disordered" evidence="1">
    <location>
        <begin position="64"/>
        <end position="114"/>
    </location>
</feature>
<dbReference type="Proteomes" id="UP001567538">
    <property type="component" value="Unassembled WGS sequence"/>
</dbReference>
<dbReference type="SUPFAM" id="SSF50630">
    <property type="entry name" value="Acid proteases"/>
    <property type="match status" value="1"/>
</dbReference>
<dbReference type="AlphaFoldDB" id="A0ABD1FKS0"/>
<evidence type="ECO:0000256" key="1">
    <source>
        <dbReference type="SAM" id="MobiDB-lite"/>
    </source>
</evidence>
<evidence type="ECO:0000313" key="2">
    <source>
        <dbReference type="EMBL" id="KAL1531341.1"/>
    </source>
</evidence>
<sequence length="386" mass="44267">MPLLPLGTSSTSKIVVVQTGHIPITALFRGWIHCEQMKNQIQKKTEEERAKAVDRIAELNKKWVAKKPKDGASTSGMKNEEDNEHPSRPLDNSQRATGQEAAADSESHPARHNGIVLPFQPKKKFKLEEQFKHFLNMFCKIHINLPLVDALQEIPRYAKLLRETVMKKHKLKKTDLKLPLHYNEIIQKHRAVKQRDPGQFIIRCSIGNGKVDKALCDLGASINIMPLEYYEKLNIEPLADNSTIKVVGNVEDVLVKIDDFIFPADFFILDMDVDKHVPLILGRNFLATCKALIDGGRGEITICDNRSKSTYYIESAMLKDEEARRVKKEEEVRMERTIKRPKHLHLMDVEVYIFKTAGEKYKWWKKIYNKLVPLAVAKTRSVDPPT</sequence>
<protein>
    <recommendedName>
        <fullName evidence="4">Aspartic peptidase DDI1-type domain-containing protein</fullName>
    </recommendedName>
</protein>
<keyword evidence="3" id="KW-1185">Reference proteome</keyword>
<name>A0ABD1FKS0_SALDI</name>
<reference evidence="2 3" key="1">
    <citation type="submission" date="2024-06" db="EMBL/GenBank/DDBJ databases">
        <title>A chromosome level genome sequence of Diviner's sage (Salvia divinorum).</title>
        <authorList>
            <person name="Ford S.A."/>
            <person name="Ro D.-K."/>
            <person name="Ness R.W."/>
            <person name="Phillips M.A."/>
        </authorList>
    </citation>
    <scope>NUCLEOTIDE SEQUENCE [LARGE SCALE GENOMIC DNA]</scope>
    <source>
        <strain evidence="2">SAF-2024a</strain>
        <tissue evidence="2">Leaf</tissue>
    </source>
</reference>
<dbReference type="EMBL" id="JBEAFC010000015">
    <property type="protein sequence ID" value="KAL1531341.1"/>
    <property type="molecule type" value="Genomic_DNA"/>
</dbReference>
<dbReference type="PANTHER" id="PTHR33067">
    <property type="entry name" value="RNA-DIRECTED DNA POLYMERASE-RELATED"/>
    <property type="match status" value="1"/>
</dbReference>
<gene>
    <name evidence="2" type="ORF">AAHA92_34028</name>
</gene>
<evidence type="ECO:0008006" key="4">
    <source>
        <dbReference type="Google" id="ProtNLM"/>
    </source>
</evidence>
<comment type="caution">
    <text evidence="2">The sequence shown here is derived from an EMBL/GenBank/DDBJ whole genome shotgun (WGS) entry which is preliminary data.</text>
</comment>
<evidence type="ECO:0000313" key="3">
    <source>
        <dbReference type="Proteomes" id="UP001567538"/>
    </source>
</evidence>
<dbReference type="InterPro" id="IPR021109">
    <property type="entry name" value="Peptidase_aspartic_dom_sf"/>
</dbReference>
<dbReference type="Gene3D" id="2.40.70.10">
    <property type="entry name" value="Acid Proteases"/>
    <property type="match status" value="1"/>
</dbReference>
<accession>A0ABD1FKS0</accession>
<feature type="compositionally biased region" description="Basic and acidic residues" evidence="1">
    <location>
        <begin position="78"/>
        <end position="88"/>
    </location>
</feature>
<dbReference type="PANTHER" id="PTHR33067:SF9">
    <property type="entry name" value="RNA-DIRECTED DNA POLYMERASE"/>
    <property type="match status" value="1"/>
</dbReference>